<dbReference type="GO" id="GO:0004802">
    <property type="term" value="F:transketolase activity"/>
    <property type="evidence" value="ECO:0007669"/>
    <property type="project" value="TreeGrafter"/>
</dbReference>
<keyword evidence="8" id="KW-0460">Magnesium</keyword>
<dbReference type="Pfam" id="PF00456">
    <property type="entry name" value="Transketolase_N"/>
    <property type="match status" value="1"/>
</dbReference>
<dbReference type="SUPFAM" id="SSF52922">
    <property type="entry name" value="TK C-terminal domain-like"/>
    <property type="match status" value="1"/>
</dbReference>
<evidence type="ECO:0000256" key="3">
    <source>
        <dbReference type="ARBA" id="ARBA00001964"/>
    </source>
</evidence>
<dbReference type="Proteomes" id="UP000094801">
    <property type="component" value="Unassembled WGS sequence"/>
</dbReference>
<dbReference type="GO" id="GO:0005829">
    <property type="term" value="C:cytosol"/>
    <property type="evidence" value="ECO:0007669"/>
    <property type="project" value="TreeGrafter"/>
</dbReference>
<dbReference type="SMART" id="SM00861">
    <property type="entry name" value="Transket_pyr"/>
    <property type="match status" value="1"/>
</dbReference>
<evidence type="ECO:0000256" key="8">
    <source>
        <dbReference type="ARBA" id="ARBA00022842"/>
    </source>
</evidence>
<dbReference type="InterPro" id="IPR055152">
    <property type="entry name" value="Transketolase-like_C_2"/>
</dbReference>
<evidence type="ECO:0000256" key="14">
    <source>
        <dbReference type="ARBA" id="ARBA00068501"/>
    </source>
</evidence>
<evidence type="ECO:0000256" key="12">
    <source>
        <dbReference type="ARBA" id="ARBA00051389"/>
    </source>
</evidence>
<comment type="cofactor">
    <cofactor evidence="1">
        <name>Co(2+)</name>
        <dbReference type="ChEBI" id="CHEBI:48828"/>
    </cofactor>
</comment>
<evidence type="ECO:0000256" key="13">
    <source>
        <dbReference type="ARBA" id="ARBA00066689"/>
    </source>
</evidence>
<protein>
    <recommendedName>
        <fullName evidence="14">Dihydroxyacetone synthase</fullName>
        <ecNumber evidence="13">2.2.1.3</ecNumber>
    </recommendedName>
    <alternativeName>
        <fullName evidence="15">Formaldehyde transketolase</fullName>
    </alternativeName>
    <alternativeName>
        <fullName evidence="16">Glycerone synthase</fullName>
    </alternativeName>
</protein>
<dbReference type="InterPro" id="IPR029061">
    <property type="entry name" value="THDP-binding"/>
</dbReference>
<dbReference type="PANTHER" id="PTHR43522:SF6">
    <property type="entry name" value="TRANSKETOLASE-LIKE PYRIMIDINE-BINDING DOMAIN-CONTAINING PROTEIN-RELATED"/>
    <property type="match status" value="1"/>
</dbReference>
<evidence type="ECO:0000313" key="18">
    <source>
        <dbReference type="EMBL" id="ODV87891.1"/>
    </source>
</evidence>
<dbReference type="Pfam" id="PF22613">
    <property type="entry name" value="Transketolase_C_1"/>
    <property type="match status" value="1"/>
</dbReference>
<proteinExistence type="inferred from homology"/>
<evidence type="ECO:0000256" key="5">
    <source>
        <dbReference type="ARBA" id="ARBA00007131"/>
    </source>
</evidence>
<evidence type="ECO:0000256" key="15">
    <source>
        <dbReference type="ARBA" id="ARBA00077535"/>
    </source>
</evidence>
<keyword evidence="9" id="KW-0786">Thiamine pyrophosphate</keyword>
<dbReference type="GO" id="GO:0005634">
    <property type="term" value="C:nucleus"/>
    <property type="evidence" value="ECO:0007669"/>
    <property type="project" value="TreeGrafter"/>
</dbReference>
<accession>A0A1E4T836</accession>
<dbReference type="Gene3D" id="3.40.50.970">
    <property type="match status" value="2"/>
</dbReference>
<dbReference type="PANTHER" id="PTHR43522">
    <property type="entry name" value="TRANSKETOLASE"/>
    <property type="match status" value="1"/>
</dbReference>
<dbReference type="GO" id="GO:0005777">
    <property type="term" value="C:peroxisome"/>
    <property type="evidence" value="ECO:0007669"/>
    <property type="project" value="UniProtKB-SubCell"/>
</dbReference>
<keyword evidence="6" id="KW-0808">Transferase</keyword>
<evidence type="ECO:0000256" key="10">
    <source>
        <dbReference type="ARBA" id="ARBA00023095"/>
    </source>
</evidence>
<organism evidence="18 19">
    <name type="scientific">[Candida] arabinofermentans NRRL YB-2248</name>
    <dbReference type="NCBI Taxonomy" id="983967"/>
    <lineage>
        <taxon>Eukaryota</taxon>
        <taxon>Fungi</taxon>
        <taxon>Dikarya</taxon>
        <taxon>Ascomycota</taxon>
        <taxon>Saccharomycotina</taxon>
        <taxon>Pichiomycetes</taxon>
        <taxon>Pichiales</taxon>
        <taxon>Pichiaceae</taxon>
        <taxon>Ogataea</taxon>
        <taxon>Ogataea/Candida clade</taxon>
    </lineage>
</organism>
<dbReference type="CDD" id="cd02012">
    <property type="entry name" value="TPP_TK"/>
    <property type="match status" value="1"/>
</dbReference>
<feature type="domain" description="Transketolase-like pyrimidine-binding" evidence="17">
    <location>
        <begin position="369"/>
        <end position="552"/>
    </location>
</feature>
<evidence type="ECO:0000256" key="1">
    <source>
        <dbReference type="ARBA" id="ARBA00001941"/>
    </source>
</evidence>
<sequence>MTVSEQPLSIIQAKQDQAKFDFMLKYYRNLIVDLVHNYKGGHGGGPNGMAAIGIALYKYAMKYSPKNPSYFNRDRFVLSNGHTCLFQYAFNHLVGYEHMTMEALKSYHSADLESYCPGHPEIEHPGIEVTTGPLGQGIANAVGLSIASKNLAATYNRDGFPVVDNTIFCMVGDACLQEGPGLEAISIAGSLRLDNLVVMYDNNQITCDGSVDITNTEDINAKFRACNWNVIEVMDGSMDIFGIVSALEEAKLSDKPTLINCHTVIGLSTPWENTAAVHGADIGAENVLKFKEAVGIPASETFYVPDEMYEYFSDIKVKGAEYEKNWNNLIAEYEKAYPELAAEFKMRVAGKLPTNWKSLIPSEFPASDTPSRKSGGLVLNPLAQHINSFIVGTADLSPSVNMTWPGKVDFQDPLKKTACGLNGNYGGRYVHFGIREHAMCAIANGIAAYNEGTFIPVTSTFFMFYLYGAPAVRMGALMNLKVIHVGTHDSIGTGEDGPTHQPIALANFYRALPNFLYFRPVDSAETAGAYETAIETEGVSALISESRQNLKQFPENSKRDAVKLGAYIFDDFKDLSAEKDLIIIGVGSEMIFAMEAASILRSKGVNVRVVSFPCQRLFEQQSLEYRHSLLMRNKLVPTVVIEAYAPNGWERYSTAGINMQTFGKSLPGKVCYDFFGFNSEKIADKVGKYLQDVKANPSLAYEFQDLN</sequence>
<evidence type="ECO:0000256" key="16">
    <source>
        <dbReference type="ARBA" id="ARBA00080535"/>
    </source>
</evidence>
<evidence type="ECO:0000313" key="19">
    <source>
        <dbReference type="Proteomes" id="UP000094801"/>
    </source>
</evidence>
<dbReference type="OrthoDB" id="10267175at2759"/>
<keyword evidence="19" id="KW-1185">Reference proteome</keyword>
<reference evidence="19" key="1">
    <citation type="submission" date="2016-04" db="EMBL/GenBank/DDBJ databases">
        <title>Comparative genomics of biotechnologically important yeasts.</title>
        <authorList>
            <consortium name="DOE Joint Genome Institute"/>
            <person name="Riley R."/>
            <person name="Haridas S."/>
            <person name="Wolfe K.H."/>
            <person name="Lopes M.R."/>
            <person name="Hittinger C.T."/>
            <person name="Goker M."/>
            <person name="Salamov A."/>
            <person name="Wisecaver J."/>
            <person name="Long T.M."/>
            <person name="Aerts A.L."/>
            <person name="Barry K."/>
            <person name="Choi C."/>
            <person name="Clum A."/>
            <person name="Coughlan A.Y."/>
            <person name="Deshpande S."/>
            <person name="Douglass A.P."/>
            <person name="Hanson S.J."/>
            <person name="Klenk H.-P."/>
            <person name="Labutti K."/>
            <person name="Lapidus A."/>
            <person name="Lindquist E."/>
            <person name="Lipzen A."/>
            <person name="Meier-Kolthoff J.P."/>
            <person name="Ohm R.A."/>
            <person name="Otillar R.P."/>
            <person name="Pangilinan J."/>
            <person name="Peng Y."/>
            <person name="Rokas A."/>
            <person name="Rosa C.A."/>
            <person name="Scheuner C."/>
            <person name="Sibirny A.A."/>
            <person name="Slot J.C."/>
            <person name="Stielow J.B."/>
            <person name="Sun H."/>
            <person name="Kurtzman C.P."/>
            <person name="Blackwell M."/>
            <person name="Grigoriev I.V."/>
            <person name="Jeffries T.W."/>
        </authorList>
    </citation>
    <scope>NUCLEOTIDE SEQUENCE [LARGE SCALE GENOMIC DNA]</scope>
    <source>
        <strain evidence="19">NRRL YB-2248</strain>
    </source>
</reference>
<dbReference type="Pfam" id="PF02779">
    <property type="entry name" value="Transket_pyr"/>
    <property type="match status" value="1"/>
</dbReference>
<dbReference type="Gene3D" id="3.40.50.920">
    <property type="match status" value="1"/>
</dbReference>
<dbReference type="GO" id="GO:0046872">
    <property type="term" value="F:metal ion binding"/>
    <property type="evidence" value="ECO:0007669"/>
    <property type="project" value="UniProtKB-KW"/>
</dbReference>
<dbReference type="SUPFAM" id="SSF52518">
    <property type="entry name" value="Thiamin diphosphate-binding fold (THDP-binding)"/>
    <property type="match status" value="2"/>
</dbReference>
<evidence type="ECO:0000256" key="7">
    <source>
        <dbReference type="ARBA" id="ARBA00022723"/>
    </source>
</evidence>
<evidence type="ECO:0000256" key="2">
    <source>
        <dbReference type="ARBA" id="ARBA00001946"/>
    </source>
</evidence>
<dbReference type="InterPro" id="IPR005474">
    <property type="entry name" value="Transketolase_N"/>
</dbReference>
<dbReference type="GO" id="GO:0006098">
    <property type="term" value="P:pentose-phosphate shunt"/>
    <property type="evidence" value="ECO:0007669"/>
    <property type="project" value="TreeGrafter"/>
</dbReference>
<dbReference type="GO" id="GO:0047896">
    <property type="term" value="F:formaldehyde transketolase activity"/>
    <property type="evidence" value="ECO:0007669"/>
    <property type="project" value="UniProtKB-EC"/>
</dbReference>
<name>A0A1E4T836_9ASCO</name>
<evidence type="ECO:0000256" key="6">
    <source>
        <dbReference type="ARBA" id="ARBA00022679"/>
    </source>
</evidence>
<evidence type="ECO:0000256" key="11">
    <source>
        <dbReference type="ARBA" id="ARBA00023140"/>
    </source>
</evidence>
<dbReference type="GO" id="GO:0015945">
    <property type="term" value="P:methanol metabolic process"/>
    <property type="evidence" value="ECO:0007669"/>
    <property type="project" value="UniProtKB-KW"/>
</dbReference>
<dbReference type="EC" id="2.2.1.3" evidence="13"/>
<keyword evidence="11" id="KW-0576">Peroxisome</keyword>
<dbReference type="AlphaFoldDB" id="A0A1E4T836"/>
<dbReference type="InterPro" id="IPR033247">
    <property type="entry name" value="Transketolase_fam"/>
</dbReference>
<comment type="similarity">
    <text evidence="5">Belongs to the transketolase family.</text>
</comment>
<comment type="catalytic activity">
    <reaction evidence="12">
        <text>D-xylulose 5-phosphate + formaldehyde = dihydroxyacetone + D-glyceraldehyde 3-phosphate</text>
        <dbReference type="Rhea" id="RHEA:24264"/>
        <dbReference type="ChEBI" id="CHEBI:16016"/>
        <dbReference type="ChEBI" id="CHEBI:16842"/>
        <dbReference type="ChEBI" id="CHEBI:57737"/>
        <dbReference type="ChEBI" id="CHEBI:59776"/>
        <dbReference type="EC" id="2.2.1.3"/>
    </reaction>
</comment>
<dbReference type="STRING" id="983967.A0A1E4T836"/>
<dbReference type="FunFam" id="3.40.50.920:FF:000012">
    <property type="entry name" value="Transketolase, variant 1"/>
    <property type="match status" value="1"/>
</dbReference>
<comment type="cofactor">
    <cofactor evidence="3">
        <name>thiamine diphosphate</name>
        <dbReference type="ChEBI" id="CHEBI:58937"/>
    </cofactor>
</comment>
<dbReference type="InterPro" id="IPR009014">
    <property type="entry name" value="Transketo_C/PFOR_II"/>
</dbReference>
<dbReference type="InterPro" id="IPR005475">
    <property type="entry name" value="Transketolase-like_Pyr-bd"/>
</dbReference>
<dbReference type="CDD" id="cd07033">
    <property type="entry name" value="TPP_PYR_DXS_TK_like"/>
    <property type="match status" value="1"/>
</dbReference>
<comment type="cofactor">
    <cofactor evidence="2">
        <name>Mg(2+)</name>
        <dbReference type="ChEBI" id="CHEBI:18420"/>
    </cofactor>
</comment>
<evidence type="ECO:0000256" key="4">
    <source>
        <dbReference type="ARBA" id="ARBA00004275"/>
    </source>
</evidence>
<evidence type="ECO:0000259" key="17">
    <source>
        <dbReference type="SMART" id="SM00861"/>
    </source>
</evidence>
<dbReference type="FunFam" id="3.40.50.970:FF:000004">
    <property type="entry name" value="Transketolase"/>
    <property type="match status" value="1"/>
</dbReference>
<comment type="subcellular location">
    <subcellularLocation>
        <location evidence="4">Peroxisome</location>
    </subcellularLocation>
</comment>
<dbReference type="EMBL" id="KV453847">
    <property type="protein sequence ID" value="ODV87891.1"/>
    <property type="molecule type" value="Genomic_DNA"/>
</dbReference>
<keyword evidence="7" id="KW-0479">Metal-binding</keyword>
<keyword evidence="10" id="KW-0485">Methanol utilization</keyword>
<gene>
    <name evidence="18" type="ORF">CANARDRAFT_173782</name>
</gene>
<evidence type="ECO:0000256" key="9">
    <source>
        <dbReference type="ARBA" id="ARBA00023052"/>
    </source>
</evidence>